<keyword evidence="5" id="KW-1185">Reference proteome</keyword>
<feature type="chain" id="PRO_5040301862" description="Phosphatidylglycerol/phosphatidylinositol transfer protein" evidence="2">
    <location>
        <begin position="22"/>
        <end position="148"/>
    </location>
</feature>
<keyword evidence="2" id="KW-0732">Signal</keyword>
<dbReference type="InterPro" id="IPR003172">
    <property type="entry name" value="ML_dom"/>
</dbReference>
<accession>A0A9N9FUH3</accession>
<dbReference type="SMART" id="SM00737">
    <property type="entry name" value="ML"/>
    <property type="match status" value="1"/>
</dbReference>
<dbReference type="Gene3D" id="2.60.40.770">
    <property type="match status" value="1"/>
</dbReference>
<evidence type="ECO:0000256" key="1">
    <source>
        <dbReference type="ARBA" id="ARBA00016056"/>
    </source>
</evidence>
<sequence length="148" mass="16480">MKHPIFFLFFVLVATVSVINAIPYGLSKRTTKFGVCGETEPHPPLLDVSISPDPIVSGQSVTFSVAGTAPVDISSAFALFFFYNDKTKYNRNFGDKFCNFYNACPVKKNDKFQFNYTVNPNDLPNSYSIDVKVMNLDIHLNMCATATV</sequence>
<dbReference type="AlphaFoldDB" id="A0A9N9FUH3"/>
<dbReference type="Proteomes" id="UP000789572">
    <property type="component" value="Unassembled WGS sequence"/>
</dbReference>
<dbReference type="OrthoDB" id="2448074at2759"/>
<comment type="caution">
    <text evidence="4">The sequence shown here is derived from an EMBL/GenBank/DDBJ whole genome shotgun (WGS) entry which is preliminary data.</text>
</comment>
<gene>
    <name evidence="4" type="ORF">POCULU_LOCUS5318</name>
</gene>
<reference evidence="4" key="1">
    <citation type="submission" date="2021-06" db="EMBL/GenBank/DDBJ databases">
        <authorList>
            <person name="Kallberg Y."/>
            <person name="Tangrot J."/>
            <person name="Rosling A."/>
        </authorList>
    </citation>
    <scope>NUCLEOTIDE SEQUENCE</scope>
    <source>
        <strain evidence="4">IA702</strain>
    </source>
</reference>
<evidence type="ECO:0000313" key="5">
    <source>
        <dbReference type="Proteomes" id="UP000789572"/>
    </source>
</evidence>
<feature type="signal peptide" evidence="2">
    <location>
        <begin position="1"/>
        <end position="21"/>
    </location>
</feature>
<feature type="domain" description="MD-2-related lipid-recognition" evidence="3">
    <location>
        <begin position="33"/>
        <end position="148"/>
    </location>
</feature>
<name>A0A9N9FUH3_9GLOM</name>
<dbReference type="Pfam" id="PF02221">
    <property type="entry name" value="E1_DerP2_DerF2"/>
    <property type="match status" value="1"/>
</dbReference>
<evidence type="ECO:0000256" key="2">
    <source>
        <dbReference type="SAM" id="SignalP"/>
    </source>
</evidence>
<evidence type="ECO:0000313" key="4">
    <source>
        <dbReference type="EMBL" id="CAG8557022.1"/>
    </source>
</evidence>
<dbReference type="InterPro" id="IPR014756">
    <property type="entry name" value="Ig_E-set"/>
</dbReference>
<proteinExistence type="predicted"/>
<organism evidence="4 5">
    <name type="scientific">Paraglomus occultum</name>
    <dbReference type="NCBI Taxonomy" id="144539"/>
    <lineage>
        <taxon>Eukaryota</taxon>
        <taxon>Fungi</taxon>
        <taxon>Fungi incertae sedis</taxon>
        <taxon>Mucoromycota</taxon>
        <taxon>Glomeromycotina</taxon>
        <taxon>Glomeromycetes</taxon>
        <taxon>Paraglomerales</taxon>
        <taxon>Paraglomeraceae</taxon>
        <taxon>Paraglomus</taxon>
    </lineage>
</organism>
<protein>
    <recommendedName>
        <fullName evidence="1">Phosphatidylglycerol/phosphatidylinositol transfer protein</fullName>
    </recommendedName>
</protein>
<evidence type="ECO:0000259" key="3">
    <source>
        <dbReference type="SMART" id="SM00737"/>
    </source>
</evidence>
<dbReference type="EMBL" id="CAJVPJ010000796">
    <property type="protein sequence ID" value="CAG8557022.1"/>
    <property type="molecule type" value="Genomic_DNA"/>
</dbReference>
<dbReference type="SUPFAM" id="SSF81296">
    <property type="entry name" value="E set domains"/>
    <property type="match status" value="1"/>
</dbReference>